<evidence type="ECO:0000259" key="6">
    <source>
        <dbReference type="PROSITE" id="PS50815"/>
    </source>
</evidence>
<dbReference type="SUPFAM" id="SSF56019">
    <property type="entry name" value="The spindle assembly checkpoint protein mad2"/>
    <property type="match status" value="1"/>
</dbReference>
<dbReference type="InterPro" id="IPR003511">
    <property type="entry name" value="HORMA_dom"/>
</dbReference>
<reference evidence="7 8" key="1">
    <citation type="journal article" date="2018" name="Elife">
        <title>Firefly genomes illuminate parallel origins of bioluminescence in beetles.</title>
        <authorList>
            <person name="Fallon T.R."/>
            <person name="Lower S.E."/>
            <person name="Chang C.H."/>
            <person name="Bessho-Uehara M."/>
            <person name="Martin G.J."/>
            <person name="Bewick A.J."/>
            <person name="Behringer M."/>
            <person name="Debat H.J."/>
            <person name="Wong I."/>
            <person name="Day J.C."/>
            <person name="Suvorov A."/>
            <person name="Silva C.J."/>
            <person name="Stanger-Hall K.F."/>
            <person name="Hall D.W."/>
            <person name="Schmitz R.J."/>
            <person name="Nelson D.R."/>
            <person name="Lewis S.M."/>
            <person name="Shigenobu S."/>
            <person name="Bybee S.M."/>
            <person name="Larracuente A.M."/>
            <person name="Oba Y."/>
            <person name="Weng J.K."/>
        </authorList>
    </citation>
    <scope>NUCLEOTIDE SEQUENCE [LARGE SCALE GENOMIC DNA]</scope>
    <source>
        <strain evidence="7">1611_PpyrPB1</strain>
        <tissue evidence="7">Whole body</tissue>
    </source>
</reference>
<dbReference type="Gene3D" id="3.30.900.10">
    <property type="entry name" value="HORMA domain"/>
    <property type="match status" value="1"/>
</dbReference>
<keyword evidence="4" id="KW-0539">Nucleus</keyword>
<evidence type="ECO:0000313" key="8">
    <source>
        <dbReference type="Proteomes" id="UP000327044"/>
    </source>
</evidence>
<evidence type="ECO:0000313" key="7">
    <source>
        <dbReference type="EMBL" id="KAB0793425.1"/>
    </source>
</evidence>
<keyword evidence="5" id="KW-0469">Meiosis</keyword>
<sequence length="431" mass="48877">MSSTQHKFSDLLSSSVVHTAVLNPVASRGYLKKVLSAAFATILHKRTTLDAALFRNHNFNGIDYNMFSVTTKSEIVRNFRCWTKGAFHALERNYLQDLYLVFTKVNDPSDVIESYKFKFKYSTDAKASTITDDELDRMTTSLLESINGLDMRELLETDKFSPFVIITYCNDTPRDYQPPFHRNDYLTASTIFKNLSTDGTRLDLGHILTGFHSVKCRAKGKLLVPEEYDTTQSKHTSTVDETAEELDEDDLLTNDEPATREFSNSLNLDCPCNLHKMYCSINTIECYNCKSLKHTPCVQFFSAISDKYLCDQCQNSPALTPRQIVLQQETSVYRLAVVFAYFNRIVPSDVLDSAPPQCKFVVLQKLVKRKILSYDGIKYNLDPNQLDIAALQVFGTDSDTNMICAPESSTLTNYDSNSIIFSGASKKRKLF</sequence>
<protein>
    <recommendedName>
        <fullName evidence="6">HORMA domain-containing protein</fullName>
    </recommendedName>
</protein>
<accession>A0A5N4A7Z4</accession>
<comment type="caution">
    <text evidence="7">The sequence shown here is derived from an EMBL/GenBank/DDBJ whole genome shotgun (WGS) entry which is preliminary data.</text>
</comment>
<name>A0A5N4A7Z4_PHOPY</name>
<dbReference type="EMBL" id="VVIM01000009">
    <property type="protein sequence ID" value="KAB0793425.1"/>
    <property type="molecule type" value="Genomic_DNA"/>
</dbReference>
<dbReference type="InParanoid" id="A0A5N4A7Z4"/>
<evidence type="ECO:0000256" key="2">
    <source>
        <dbReference type="ARBA" id="ARBA00004286"/>
    </source>
</evidence>
<evidence type="ECO:0000256" key="1">
    <source>
        <dbReference type="ARBA" id="ARBA00004123"/>
    </source>
</evidence>
<dbReference type="InterPro" id="IPR013083">
    <property type="entry name" value="Znf_RING/FYVE/PHD"/>
</dbReference>
<dbReference type="InterPro" id="IPR011011">
    <property type="entry name" value="Znf_FYVE_PHD"/>
</dbReference>
<dbReference type="GO" id="GO:0005634">
    <property type="term" value="C:nucleus"/>
    <property type="evidence" value="ECO:0007669"/>
    <property type="project" value="UniProtKB-SubCell"/>
</dbReference>
<dbReference type="InterPro" id="IPR036570">
    <property type="entry name" value="HORMA_dom_sf"/>
</dbReference>
<evidence type="ECO:0000256" key="4">
    <source>
        <dbReference type="ARBA" id="ARBA00023242"/>
    </source>
</evidence>
<dbReference type="AlphaFoldDB" id="A0A5N4A7Z4"/>
<dbReference type="Proteomes" id="UP000327044">
    <property type="component" value="Unassembled WGS sequence"/>
</dbReference>
<dbReference type="Pfam" id="PF02301">
    <property type="entry name" value="HORMA"/>
    <property type="match status" value="1"/>
</dbReference>
<dbReference type="Gene3D" id="3.30.40.10">
    <property type="entry name" value="Zinc/RING finger domain, C3HC4 (zinc finger)"/>
    <property type="match status" value="1"/>
</dbReference>
<dbReference type="GO" id="GO:0005694">
    <property type="term" value="C:chromosome"/>
    <property type="evidence" value="ECO:0007669"/>
    <property type="project" value="UniProtKB-SubCell"/>
</dbReference>
<organism evidence="7 8">
    <name type="scientific">Photinus pyralis</name>
    <name type="common">Common eastern firefly</name>
    <name type="synonym">Lampyris pyralis</name>
    <dbReference type="NCBI Taxonomy" id="7054"/>
    <lineage>
        <taxon>Eukaryota</taxon>
        <taxon>Metazoa</taxon>
        <taxon>Ecdysozoa</taxon>
        <taxon>Arthropoda</taxon>
        <taxon>Hexapoda</taxon>
        <taxon>Insecta</taxon>
        <taxon>Pterygota</taxon>
        <taxon>Neoptera</taxon>
        <taxon>Endopterygota</taxon>
        <taxon>Coleoptera</taxon>
        <taxon>Polyphaga</taxon>
        <taxon>Elateriformia</taxon>
        <taxon>Elateroidea</taxon>
        <taxon>Lampyridae</taxon>
        <taxon>Lampyrinae</taxon>
        <taxon>Photinus</taxon>
    </lineage>
</organism>
<keyword evidence="8" id="KW-1185">Reference proteome</keyword>
<comment type="subcellular location">
    <subcellularLocation>
        <location evidence="2">Chromosome</location>
    </subcellularLocation>
    <subcellularLocation>
        <location evidence="1">Nucleus</location>
    </subcellularLocation>
</comment>
<proteinExistence type="predicted"/>
<evidence type="ECO:0000256" key="5">
    <source>
        <dbReference type="ARBA" id="ARBA00023254"/>
    </source>
</evidence>
<keyword evidence="3" id="KW-0158">Chromosome</keyword>
<dbReference type="InterPro" id="IPR051294">
    <property type="entry name" value="HORMA_MeioticProgression"/>
</dbReference>
<dbReference type="PANTHER" id="PTHR48225">
    <property type="entry name" value="HORMA DOMAIN-CONTAINING PROTEIN 1"/>
    <property type="match status" value="1"/>
</dbReference>
<gene>
    <name evidence="7" type="ORF">PPYR_13045</name>
</gene>
<dbReference type="PROSITE" id="PS50815">
    <property type="entry name" value="HORMA"/>
    <property type="match status" value="1"/>
</dbReference>
<dbReference type="PANTHER" id="PTHR48225:SF7">
    <property type="entry name" value="MEIOSIS-SPECIFIC PROTEIN HOP1"/>
    <property type="match status" value="1"/>
</dbReference>
<feature type="domain" description="HORMA" evidence="6">
    <location>
        <begin position="25"/>
        <end position="218"/>
    </location>
</feature>
<dbReference type="GO" id="GO:0051321">
    <property type="term" value="P:meiotic cell cycle"/>
    <property type="evidence" value="ECO:0007669"/>
    <property type="project" value="UniProtKB-KW"/>
</dbReference>
<evidence type="ECO:0000256" key="3">
    <source>
        <dbReference type="ARBA" id="ARBA00022454"/>
    </source>
</evidence>
<dbReference type="SUPFAM" id="SSF57903">
    <property type="entry name" value="FYVE/PHD zinc finger"/>
    <property type="match status" value="1"/>
</dbReference>